<reference evidence="1 2" key="1">
    <citation type="submission" date="2018-09" db="EMBL/GenBank/DDBJ databases">
        <title>Arachidicoccus sp. nov., a bacterium isolated from soil.</title>
        <authorList>
            <person name="Weon H.-Y."/>
            <person name="Kwon S.-W."/>
            <person name="Lee S.A."/>
        </authorList>
    </citation>
    <scope>NUCLEOTIDE SEQUENCE [LARGE SCALE GENOMIC DNA]</scope>
    <source>
        <strain evidence="1 2">KIS59-12</strain>
    </source>
</reference>
<protein>
    <submittedName>
        <fullName evidence="1">LamG domain-containing protein</fullName>
    </submittedName>
</protein>
<dbReference type="Gene3D" id="2.60.120.200">
    <property type="match status" value="1"/>
</dbReference>
<keyword evidence="2" id="KW-1185">Reference proteome</keyword>
<dbReference type="KEGG" id="ark:D6B99_14830"/>
<evidence type="ECO:0000313" key="2">
    <source>
        <dbReference type="Proteomes" id="UP000266118"/>
    </source>
</evidence>
<organism evidence="1 2">
    <name type="scientific">Arachidicoccus soli</name>
    <dbReference type="NCBI Taxonomy" id="2341117"/>
    <lineage>
        <taxon>Bacteria</taxon>
        <taxon>Pseudomonadati</taxon>
        <taxon>Bacteroidota</taxon>
        <taxon>Chitinophagia</taxon>
        <taxon>Chitinophagales</taxon>
        <taxon>Chitinophagaceae</taxon>
        <taxon>Arachidicoccus</taxon>
    </lineage>
</organism>
<dbReference type="SUPFAM" id="SSF49899">
    <property type="entry name" value="Concanavalin A-like lectins/glucanases"/>
    <property type="match status" value="1"/>
</dbReference>
<dbReference type="Pfam" id="PF13385">
    <property type="entry name" value="Laminin_G_3"/>
    <property type="match status" value="1"/>
</dbReference>
<proteinExistence type="predicted"/>
<dbReference type="AlphaFoldDB" id="A0A386HTC4"/>
<dbReference type="GO" id="GO:0004553">
    <property type="term" value="F:hydrolase activity, hydrolyzing O-glycosyl compounds"/>
    <property type="evidence" value="ECO:0007669"/>
    <property type="project" value="UniProtKB-ARBA"/>
</dbReference>
<dbReference type="OrthoDB" id="9814380at2"/>
<evidence type="ECO:0000313" key="1">
    <source>
        <dbReference type="EMBL" id="AYD48766.1"/>
    </source>
</evidence>
<sequence>MTKIYFINAVRRFLIFSACLYMSSCQKSFDANSYKPARTFGGYTSSNAVAGANLIDHFSFEGNLKDSVSNIAAVGTGTSYGVGLKGQGLAIGLNHYAIFTPTAKIKQLSSMTIAFWINTPINAAGIQTPISFVNQNQFWGNLDMFFDGQSANSSVFKVHAFGNNGTKEAWLTSWKIANPWDTWLYISLTYDNASSTFSFYVNGTLVGASVQTGFGTPNFANCPDIVLGTIQFQTNPSLTSATTAQGWASNVLGTMDELRIYDKALSSSDIKALYQLEGLGL</sequence>
<dbReference type="EMBL" id="CP032489">
    <property type="protein sequence ID" value="AYD48766.1"/>
    <property type="molecule type" value="Genomic_DNA"/>
</dbReference>
<accession>A0A386HTC4</accession>
<dbReference type="InterPro" id="IPR013320">
    <property type="entry name" value="ConA-like_dom_sf"/>
</dbReference>
<gene>
    <name evidence="1" type="ORF">D6B99_14830</name>
</gene>
<dbReference type="GO" id="GO:0005975">
    <property type="term" value="P:carbohydrate metabolic process"/>
    <property type="evidence" value="ECO:0007669"/>
    <property type="project" value="UniProtKB-ARBA"/>
</dbReference>
<dbReference type="Proteomes" id="UP000266118">
    <property type="component" value="Chromosome"/>
</dbReference>
<name>A0A386HTC4_9BACT</name>